<protein>
    <recommendedName>
        <fullName evidence="2">Anti-sigma factor antagonist</fullName>
    </recommendedName>
</protein>
<dbReference type="SUPFAM" id="SSF52091">
    <property type="entry name" value="SpoIIaa-like"/>
    <property type="match status" value="1"/>
</dbReference>
<sequence length="112" mass="12752">MQPEFHIHGREADDWTVVEIQGEVDVYTVPRVREYVADRIEAGRRHLIVDLTGATFMDSTGLGLLVGIQKRIRARVGDLRLVITNPDIRRIFHITGLHQVFLIYDSPEAAMS</sequence>
<dbReference type="PANTHER" id="PTHR33495:SF2">
    <property type="entry name" value="ANTI-SIGMA FACTOR ANTAGONIST TM_1081-RELATED"/>
    <property type="match status" value="1"/>
</dbReference>
<feature type="domain" description="STAS" evidence="3">
    <location>
        <begin position="5"/>
        <end position="112"/>
    </location>
</feature>
<evidence type="ECO:0000313" key="5">
    <source>
        <dbReference type="Proteomes" id="UP001458415"/>
    </source>
</evidence>
<evidence type="ECO:0000259" key="3">
    <source>
        <dbReference type="PROSITE" id="PS50801"/>
    </source>
</evidence>
<dbReference type="InterPro" id="IPR003658">
    <property type="entry name" value="Anti-sigma_ant"/>
</dbReference>
<evidence type="ECO:0000313" key="4">
    <source>
        <dbReference type="EMBL" id="MER6982955.1"/>
    </source>
</evidence>
<keyword evidence="5" id="KW-1185">Reference proteome</keyword>
<dbReference type="InterPro" id="IPR036513">
    <property type="entry name" value="STAS_dom_sf"/>
</dbReference>
<gene>
    <name evidence="4" type="ORF">ABT317_39850</name>
</gene>
<dbReference type="Pfam" id="PF01740">
    <property type="entry name" value="STAS"/>
    <property type="match status" value="1"/>
</dbReference>
<dbReference type="InterPro" id="IPR002645">
    <property type="entry name" value="STAS_dom"/>
</dbReference>
<dbReference type="CDD" id="cd07043">
    <property type="entry name" value="STAS_anti-anti-sigma_factors"/>
    <property type="match status" value="1"/>
</dbReference>
<comment type="caution">
    <text evidence="4">The sequence shown here is derived from an EMBL/GenBank/DDBJ whole genome shotgun (WGS) entry which is preliminary data.</text>
</comment>
<dbReference type="PROSITE" id="PS50801">
    <property type="entry name" value="STAS"/>
    <property type="match status" value="1"/>
</dbReference>
<dbReference type="NCBIfam" id="TIGR00377">
    <property type="entry name" value="ant_ant_sig"/>
    <property type="match status" value="1"/>
</dbReference>
<organism evidence="4 5">
    <name type="scientific">Streptomyces carpinensis</name>
    <dbReference type="NCBI Taxonomy" id="66369"/>
    <lineage>
        <taxon>Bacteria</taxon>
        <taxon>Bacillati</taxon>
        <taxon>Actinomycetota</taxon>
        <taxon>Actinomycetes</taxon>
        <taxon>Kitasatosporales</taxon>
        <taxon>Streptomycetaceae</taxon>
        <taxon>Streptomyces</taxon>
    </lineage>
</organism>
<name>A0ABV1WFL0_9ACTN</name>
<dbReference type="RefSeq" id="WP_086729916.1">
    <property type="nucleotide sequence ID" value="NZ_MUBM01000358.1"/>
</dbReference>
<accession>A0ABV1WFL0</accession>
<evidence type="ECO:0000256" key="2">
    <source>
        <dbReference type="RuleBase" id="RU003749"/>
    </source>
</evidence>
<dbReference type="Proteomes" id="UP001458415">
    <property type="component" value="Unassembled WGS sequence"/>
</dbReference>
<proteinExistence type="inferred from homology"/>
<evidence type="ECO:0000256" key="1">
    <source>
        <dbReference type="ARBA" id="ARBA00009013"/>
    </source>
</evidence>
<dbReference type="EMBL" id="JBEPCU010001199">
    <property type="protein sequence ID" value="MER6982955.1"/>
    <property type="molecule type" value="Genomic_DNA"/>
</dbReference>
<dbReference type="Gene3D" id="3.30.750.24">
    <property type="entry name" value="STAS domain"/>
    <property type="match status" value="1"/>
</dbReference>
<dbReference type="PANTHER" id="PTHR33495">
    <property type="entry name" value="ANTI-SIGMA FACTOR ANTAGONIST TM_1081-RELATED-RELATED"/>
    <property type="match status" value="1"/>
</dbReference>
<reference evidence="4 5" key="1">
    <citation type="submission" date="2024-06" db="EMBL/GenBank/DDBJ databases">
        <title>The Natural Products Discovery Center: Release of the First 8490 Sequenced Strains for Exploring Actinobacteria Biosynthetic Diversity.</title>
        <authorList>
            <person name="Kalkreuter E."/>
            <person name="Kautsar S.A."/>
            <person name="Yang D."/>
            <person name="Bader C.D."/>
            <person name="Teijaro C.N."/>
            <person name="Fluegel L."/>
            <person name="Davis C.M."/>
            <person name="Simpson J.R."/>
            <person name="Lauterbach L."/>
            <person name="Steele A.D."/>
            <person name="Gui C."/>
            <person name="Meng S."/>
            <person name="Li G."/>
            <person name="Viehrig K."/>
            <person name="Ye F."/>
            <person name="Su P."/>
            <person name="Kiefer A.F."/>
            <person name="Nichols A."/>
            <person name="Cepeda A.J."/>
            <person name="Yan W."/>
            <person name="Fan B."/>
            <person name="Jiang Y."/>
            <person name="Adhikari A."/>
            <person name="Zheng C.-J."/>
            <person name="Schuster L."/>
            <person name="Cowan T.M."/>
            <person name="Smanski M.J."/>
            <person name="Chevrette M.G."/>
            <person name="De Carvalho L.P.S."/>
            <person name="Shen B."/>
        </authorList>
    </citation>
    <scope>NUCLEOTIDE SEQUENCE [LARGE SCALE GENOMIC DNA]</scope>
    <source>
        <strain evidence="4 5">NPDC000634</strain>
    </source>
</reference>
<comment type="similarity">
    <text evidence="1 2">Belongs to the anti-sigma-factor antagonist family.</text>
</comment>